<reference evidence="1" key="1">
    <citation type="submission" date="2014-09" db="EMBL/GenBank/DDBJ databases">
        <authorList>
            <person name="Magalhaes I.L.F."/>
            <person name="Oliveira U."/>
            <person name="Santos F.R."/>
            <person name="Vidigal T.H.D.A."/>
            <person name="Brescovit A.D."/>
            <person name="Santos A.J."/>
        </authorList>
    </citation>
    <scope>NUCLEOTIDE SEQUENCE</scope>
    <source>
        <tissue evidence="1">Shoot tissue taken approximately 20 cm above the soil surface</tissue>
    </source>
</reference>
<dbReference type="AlphaFoldDB" id="A0A0A9ED32"/>
<reference evidence="1" key="2">
    <citation type="journal article" date="2015" name="Data Brief">
        <title>Shoot transcriptome of the giant reed, Arundo donax.</title>
        <authorList>
            <person name="Barrero R.A."/>
            <person name="Guerrero F.D."/>
            <person name="Moolhuijzen P."/>
            <person name="Goolsby J.A."/>
            <person name="Tidwell J."/>
            <person name="Bellgard S.E."/>
            <person name="Bellgard M.I."/>
        </authorList>
    </citation>
    <scope>NUCLEOTIDE SEQUENCE</scope>
    <source>
        <tissue evidence="1">Shoot tissue taken approximately 20 cm above the soil surface</tissue>
    </source>
</reference>
<sequence>MVSIPCDKLFSDHSYFFFTPFFI</sequence>
<accession>A0A0A9ED32</accession>
<dbReference type="EMBL" id="GBRH01199919">
    <property type="protein sequence ID" value="JAD97976.1"/>
    <property type="molecule type" value="Transcribed_RNA"/>
</dbReference>
<proteinExistence type="predicted"/>
<organism evidence="1">
    <name type="scientific">Arundo donax</name>
    <name type="common">Giant reed</name>
    <name type="synonym">Donax arundinaceus</name>
    <dbReference type="NCBI Taxonomy" id="35708"/>
    <lineage>
        <taxon>Eukaryota</taxon>
        <taxon>Viridiplantae</taxon>
        <taxon>Streptophyta</taxon>
        <taxon>Embryophyta</taxon>
        <taxon>Tracheophyta</taxon>
        <taxon>Spermatophyta</taxon>
        <taxon>Magnoliopsida</taxon>
        <taxon>Liliopsida</taxon>
        <taxon>Poales</taxon>
        <taxon>Poaceae</taxon>
        <taxon>PACMAD clade</taxon>
        <taxon>Arundinoideae</taxon>
        <taxon>Arundineae</taxon>
        <taxon>Arundo</taxon>
    </lineage>
</organism>
<name>A0A0A9ED32_ARUDO</name>
<evidence type="ECO:0000313" key="1">
    <source>
        <dbReference type="EMBL" id="JAD97976.1"/>
    </source>
</evidence>
<protein>
    <submittedName>
        <fullName evidence="1">Uncharacterized protein</fullName>
    </submittedName>
</protein>